<evidence type="ECO:0000313" key="8">
    <source>
        <dbReference type="Proteomes" id="UP000589520"/>
    </source>
</evidence>
<comment type="similarity">
    <text evidence="1 5">Belongs to the CoaE family.</text>
</comment>
<dbReference type="RefSeq" id="WP_179487502.1">
    <property type="nucleotide sequence ID" value="NZ_JACCCW010000001.1"/>
</dbReference>
<dbReference type="EC" id="2.7.1.24" evidence="5 6"/>
<keyword evidence="2 5" id="KW-0547">Nucleotide-binding</keyword>
<dbReference type="PANTHER" id="PTHR10695:SF46">
    <property type="entry name" value="BIFUNCTIONAL COENZYME A SYNTHASE-RELATED"/>
    <property type="match status" value="1"/>
</dbReference>
<dbReference type="InterPro" id="IPR027417">
    <property type="entry name" value="P-loop_NTPase"/>
</dbReference>
<dbReference type="GO" id="GO:0005524">
    <property type="term" value="F:ATP binding"/>
    <property type="evidence" value="ECO:0007669"/>
    <property type="project" value="UniProtKB-UniRule"/>
</dbReference>
<comment type="subcellular location">
    <subcellularLocation>
        <location evidence="5">Cytoplasm</location>
    </subcellularLocation>
</comment>
<organism evidence="7 8">
    <name type="scientific">Granulicella arctica</name>
    <dbReference type="NCBI Taxonomy" id="940613"/>
    <lineage>
        <taxon>Bacteria</taxon>
        <taxon>Pseudomonadati</taxon>
        <taxon>Acidobacteriota</taxon>
        <taxon>Terriglobia</taxon>
        <taxon>Terriglobales</taxon>
        <taxon>Acidobacteriaceae</taxon>
        <taxon>Granulicella</taxon>
    </lineage>
</organism>
<dbReference type="AlphaFoldDB" id="A0A7Y9PE46"/>
<evidence type="ECO:0000256" key="5">
    <source>
        <dbReference type="HAMAP-Rule" id="MF_00376"/>
    </source>
</evidence>
<name>A0A7Y9PE46_9BACT</name>
<dbReference type="SUPFAM" id="SSF52540">
    <property type="entry name" value="P-loop containing nucleoside triphosphate hydrolases"/>
    <property type="match status" value="1"/>
</dbReference>
<dbReference type="GO" id="GO:0004140">
    <property type="term" value="F:dephospho-CoA kinase activity"/>
    <property type="evidence" value="ECO:0007669"/>
    <property type="project" value="UniProtKB-UniRule"/>
</dbReference>
<evidence type="ECO:0000256" key="2">
    <source>
        <dbReference type="ARBA" id="ARBA00022741"/>
    </source>
</evidence>
<feature type="binding site" evidence="5">
    <location>
        <begin position="11"/>
        <end position="16"/>
    </location>
    <ligand>
        <name>ATP</name>
        <dbReference type="ChEBI" id="CHEBI:30616"/>
    </ligand>
</feature>
<dbReference type="EMBL" id="JACCCW010000001">
    <property type="protein sequence ID" value="NYF78245.1"/>
    <property type="molecule type" value="Genomic_DNA"/>
</dbReference>
<evidence type="ECO:0000313" key="7">
    <source>
        <dbReference type="EMBL" id="NYF78245.1"/>
    </source>
</evidence>
<dbReference type="NCBIfam" id="TIGR00152">
    <property type="entry name" value="dephospho-CoA kinase"/>
    <property type="match status" value="1"/>
</dbReference>
<dbReference type="InterPro" id="IPR001977">
    <property type="entry name" value="Depp_CoAkinase"/>
</dbReference>
<keyword evidence="8" id="KW-1185">Reference proteome</keyword>
<keyword evidence="5 7" id="KW-0418">Kinase</keyword>
<dbReference type="CDD" id="cd02022">
    <property type="entry name" value="DPCK"/>
    <property type="match status" value="1"/>
</dbReference>
<dbReference type="Pfam" id="PF01121">
    <property type="entry name" value="CoaE"/>
    <property type="match status" value="1"/>
</dbReference>
<comment type="caution">
    <text evidence="7">The sequence shown here is derived from an EMBL/GenBank/DDBJ whole genome shotgun (WGS) entry which is preliminary data.</text>
</comment>
<keyword evidence="3 5" id="KW-0067">ATP-binding</keyword>
<dbReference type="HAMAP" id="MF_00376">
    <property type="entry name" value="Dephospho_CoA_kinase"/>
    <property type="match status" value="1"/>
</dbReference>
<dbReference type="PROSITE" id="PS51219">
    <property type="entry name" value="DPCK"/>
    <property type="match status" value="1"/>
</dbReference>
<evidence type="ECO:0000256" key="3">
    <source>
        <dbReference type="ARBA" id="ARBA00022840"/>
    </source>
</evidence>
<proteinExistence type="inferred from homology"/>
<dbReference type="GO" id="GO:0005737">
    <property type="term" value="C:cytoplasm"/>
    <property type="evidence" value="ECO:0007669"/>
    <property type="project" value="UniProtKB-SubCell"/>
</dbReference>
<keyword evidence="4 5" id="KW-0173">Coenzyme A biosynthesis</keyword>
<accession>A0A7Y9PE46</accession>
<dbReference type="GO" id="GO:0015937">
    <property type="term" value="P:coenzyme A biosynthetic process"/>
    <property type="evidence" value="ECO:0007669"/>
    <property type="project" value="UniProtKB-UniRule"/>
</dbReference>
<evidence type="ECO:0000256" key="6">
    <source>
        <dbReference type="NCBIfam" id="TIGR00152"/>
    </source>
</evidence>
<dbReference type="UniPathway" id="UPA00241">
    <property type="reaction ID" value="UER00356"/>
</dbReference>
<protein>
    <recommendedName>
        <fullName evidence="5 6">Dephospho-CoA kinase</fullName>
        <ecNumber evidence="5 6">2.7.1.24</ecNumber>
    </recommendedName>
    <alternativeName>
        <fullName evidence="5">Dephosphocoenzyme A kinase</fullName>
    </alternativeName>
</protein>
<comment type="function">
    <text evidence="5">Catalyzes the phosphorylation of the 3'-hydroxyl group of dephosphocoenzyme A to form coenzyme A.</text>
</comment>
<comment type="pathway">
    <text evidence="5">Cofactor biosynthesis; coenzyme A biosynthesis; CoA from (R)-pantothenate: step 5/5.</text>
</comment>
<dbReference type="Gene3D" id="3.40.50.300">
    <property type="entry name" value="P-loop containing nucleotide triphosphate hydrolases"/>
    <property type="match status" value="1"/>
</dbReference>
<comment type="catalytic activity">
    <reaction evidence="5">
        <text>3'-dephospho-CoA + ATP = ADP + CoA + H(+)</text>
        <dbReference type="Rhea" id="RHEA:18245"/>
        <dbReference type="ChEBI" id="CHEBI:15378"/>
        <dbReference type="ChEBI" id="CHEBI:30616"/>
        <dbReference type="ChEBI" id="CHEBI:57287"/>
        <dbReference type="ChEBI" id="CHEBI:57328"/>
        <dbReference type="ChEBI" id="CHEBI:456216"/>
        <dbReference type="EC" id="2.7.1.24"/>
    </reaction>
</comment>
<gene>
    <name evidence="5" type="primary">coaE</name>
    <name evidence="7" type="ORF">HDF17_000532</name>
</gene>
<keyword evidence="5 7" id="KW-0808">Transferase</keyword>
<keyword evidence="5" id="KW-0963">Cytoplasm</keyword>
<evidence type="ECO:0000256" key="4">
    <source>
        <dbReference type="ARBA" id="ARBA00022993"/>
    </source>
</evidence>
<sequence>MLRVGLTGGLGSGKSTAARMFAERGAHVLGADAIGRELMRPGQAVFAEIVARFGQGVVLASGELDRPALARLAFEQGGVEELNGIVHPAVIAQQERLIEEIGERDARAIVVVESALIFETRYAGPRGWRERFDRMVLVTAPESAKIARFVERSCATEAAKVAVEAEARRRMALQMPDEEKIPFCDYVLVNDGDVAGLQVQVERVWRELVAAIPVRV</sequence>
<dbReference type="Proteomes" id="UP000589520">
    <property type="component" value="Unassembled WGS sequence"/>
</dbReference>
<dbReference type="PANTHER" id="PTHR10695">
    <property type="entry name" value="DEPHOSPHO-COA KINASE-RELATED"/>
    <property type="match status" value="1"/>
</dbReference>
<reference evidence="7 8" key="1">
    <citation type="submission" date="2020-07" db="EMBL/GenBank/DDBJ databases">
        <title>Genomic Encyclopedia of Type Strains, Phase IV (KMG-V): Genome sequencing to study the core and pangenomes of soil and plant-associated prokaryotes.</title>
        <authorList>
            <person name="Whitman W."/>
        </authorList>
    </citation>
    <scope>NUCLEOTIDE SEQUENCE [LARGE SCALE GENOMIC DNA]</scope>
    <source>
        <strain evidence="7 8">X4EP2</strain>
    </source>
</reference>
<evidence type="ECO:0000256" key="1">
    <source>
        <dbReference type="ARBA" id="ARBA00009018"/>
    </source>
</evidence>